<feature type="compositionally biased region" description="Low complexity" evidence="1">
    <location>
        <begin position="37"/>
        <end position="57"/>
    </location>
</feature>
<proteinExistence type="predicted"/>
<keyword evidence="2" id="KW-0812">Transmembrane</keyword>
<accession>A0A0L8KTP1</accession>
<evidence type="ECO:0000259" key="3">
    <source>
        <dbReference type="Pfam" id="PF10708"/>
    </source>
</evidence>
<keyword evidence="2" id="KW-0472">Membrane</keyword>
<reference evidence="5" key="1">
    <citation type="submission" date="2015-07" db="EMBL/GenBank/DDBJ databases">
        <authorList>
            <person name="Ju K.-S."/>
            <person name="Doroghazi J.R."/>
            <person name="Metcalf W.W."/>
        </authorList>
    </citation>
    <scope>NUCLEOTIDE SEQUENCE [LARGE SCALE GENOMIC DNA]</scope>
    <source>
        <strain evidence="5">NRRL 2290</strain>
    </source>
</reference>
<dbReference type="eggNOG" id="ENOG50334N1">
    <property type="taxonomic scope" value="Bacteria"/>
</dbReference>
<feature type="compositionally biased region" description="Gly residues" evidence="1">
    <location>
        <begin position="115"/>
        <end position="153"/>
    </location>
</feature>
<name>A0A0L8KTP1_9ACTN</name>
<dbReference type="OrthoDB" id="4463773at2"/>
<dbReference type="InterPro" id="IPR018929">
    <property type="entry name" value="DUF2510"/>
</dbReference>
<comment type="caution">
    <text evidence="4">The sequence shown here is derived from an EMBL/GenBank/DDBJ whole genome shotgun (WGS) entry which is preliminary data.</text>
</comment>
<organism evidence="4 5">
    <name type="scientific">Streptomyces resistomycificus</name>
    <dbReference type="NCBI Taxonomy" id="67356"/>
    <lineage>
        <taxon>Bacteria</taxon>
        <taxon>Bacillati</taxon>
        <taxon>Actinomycetota</taxon>
        <taxon>Actinomycetes</taxon>
        <taxon>Kitasatosporales</taxon>
        <taxon>Streptomycetaceae</taxon>
        <taxon>Streptomyces</taxon>
        <taxon>Streptomyces aurantiacus group</taxon>
    </lineage>
</organism>
<protein>
    <submittedName>
        <fullName evidence="4">Membrane protein</fullName>
    </submittedName>
</protein>
<dbReference type="PATRIC" id="fig|67356.5.peg.7814"/>
<dbReference type="EMBL" id="LGUS01000222">
    <property type="protein sequence ID" value="KOG29230.1"/>
    <property type="molecule type" value="Genomic_DNA"/>
</dbReference>
<dbReference type="STRING" id="67356.AQJ84_03730"/>
<feature type="region of interest" description="Disordered" evidence="1">
    <location>
        <begin position="1"/>
        <end position="57"/>
    </location>
</feature>
<keyword evidence="5" id="KW-1185">Reference proteome</keyword>
<evidence type="ECO:0000313" key="4">
    <source>
        <dbReference type="EMBL" id="KOG29230.1"/>
    </source>
</evidence>
<dbReference type="AlphaFoldDB" id="A0A0L8KTP1"/>
<gene>
    <name evidence="4" type="ORF">ADK37_36530</name>
</gene>
<feature type="region of interest" description="Disordered" evidence="1">
    <location>
        <begin position="101"/>
        <end position="183"/>
    </location>
</feature>
<evidence type="ECO:0000256" key="2">
    <source>
        <dbReference type="SAM" id="Phobius"/>
    </source>
</evidence>
<feature type="transmembrane region" description="Helical" evidence="2">
    <location>
        <begin position="81"/>
        <end position="100"/>
    </location>
</feature>
<sequence>MTQATPPGWYPDPGQTSDGPATERWWDGKAWTDQTRPAGSAAAWGPPQAPAGAGAFPVHPGYPGYPAQPPAGSRRGLRTGIAVAAAVVVLACIGVGVYALSGDDGGSGNTANSQGPGGRGPGGGDGSTGGQGGPFDGDGGSGGGSGGDGGSGGQSPSPDQSEAPKIESGSVTDSLDGISLPIPDGWYGQQLQAGASVTSDDSYKCPGDTSKSCTKGGAFSAPAIAFGTKGTTAEQIAKADISANAEQSYGGTTYGKITSHDVLASKAVTVAGQKGYLVRWKAVTSKGSDGYVQSLAFPSPANPQQMVIVRFGIDVEETQAVIDEITRGIKVSTGGGSGQDV</sequence>
<feature type="domain" description="DUF2510" evidence="3">
    <location>
        <begin position="7"/>
        <end position="44"/>
    </location>
</feature>
<keyword evidence="2" id="KW-1133">Transmembrane helix</keyword>
<dbReference type="RefSeq" id="WP_030042040.1">
    <property type="nucleotide sequence ID" value="NZ_KL575612.1"/>
</dbReference>
<evidence type="ECO:0000313" key="5">
    <source>
        <dbReference type="Proteomes" id="UP000037251"/>
    </source>
</evidence>
<dbReference type="Pfam" id="PF10708">
    <property type="entry name" value="DUF2510"/>
    <property type="match status" value="1"/>
</dbReference>
<dbReference type="Proteomes" id="UP000037251">
    <property type="component" value="Unassembled WGS sequence"/>
</dbReference>
<evidence type="ECO:0000256" key="1">
    <source>
        <dbReference type="SAM" id="MobiDB-lite"/>
    </source>
</evidence>